<organism evidence="1 2">
    <name type="scientific">Sorangium cellulosum</name>
    <name type="common">Polyangium cellulosum</name>
    <dbReference type="NCBI Taxonomy" id="56"/>
    <lineage>
        <taxon>Bacteria</taxon>
        <taxon>Pseudomonadati</taxon>
        <taxon>Myxococcota</taxon>
        <taxon>Polyangia</taxon>
        <taxon>Polyangiales</taxon>
        <taxon>Polyangiaceae</taxon>
        <taxon>Sorangium</taxon>
    </lineage>
</organism>
<sequence length="65" mass="6979">MYAIIARVAESPDAGLFSIAGRPLVSRQLQWLREIQCRRVAVQIGADAASMAVAAWLSEHDALGA</sequence>
<comment type="caution">
    <text evidence="1">The sequence shown here is derived from an EMBL/GenBank/DDBJ whole genome shotgun (WGS) entry which is preliminary data.</text>
</comment>
<gene>
    <name evidence="1" type="ORF">BE08_15015</name>
</gene>
<feature type="non-terminal residue" evidence="1">
    <location>
        <position position="65"/>
    </location>
</feature>
<evidence type="ECO:0000313" key="2">
    <source>
        <dbReference type="Proteomes" id="UP000075420"/>
    </source>
</evidence>
<dbReference type="EMBL" id="JELY01000831">
    <property type="protein sequence ID" value="KYF57956.1"/>
    <property type="molecule type" value="Genomic_DNA"/>
</dbReference>
<dbReference type="Proteomes" id="UP000075420">
    <property type="component" value="Unassembled WGS sequence"/>
</dbReference>
<name>A0A150PR46_SORCE</name>
<proteinExistence type="predicted"/>
<protein>
    <submittedName>
        <fullName evidence="1">Uncharacterized protein</fullName>
    </submittedName>
</protein>
<evidence type="ECO:0000313" key="1">
    <source>
        <dbReference type="EMBL" id="KYF57956.1"/>
    </source>
</evidence>
<reference evidence="1 2" key="1">
    <citation type="submission" date="2014-02" db="EMBL/GenBank/DDBJ databases">
        <title>The small core and large imbalanced accessory genome model reveals a collaborative survival strategy of Sorangium cellulosum strains in nature.</title>
        <authorList>
            <person name="Han K."/>
            <person name="Peng R."/>
            <person name="Blom J."/>
            <person name="Li Y.-Z."/>
        </authorList>
    </citation>
    <scope>NUCLEOTIDE SEQUENCE [LARGE SCALE GENOMIC DNA]</scope>
    <source>
        <strain evidence="1 2">So0157-25</strain>
    </source>
</reference>
<dbReference type="AlphaFoldDB" id="A0A150PR46"/>
<accession>A0A150PR46</accession>